<reference evidence="3" key="1">
    <citation type="submission" date="2023-01" db="EMBL/GenBank/DDBJ databases">
        <title>Key to firefly adult light organ development and bioluminescence: homeobox transcription factors regulate luciferase expression and transportation to peroxisome.</title>
        <authorList>
            <person name="Fu X."/>
        </authorList>
    </citation>
    <scope>NUCLEOTIDE SEQUENCE [LARGE SCALE GENOMIC DNA]</scope>
</reference>
<evidence type="ECO:0000313" key="2">
    <source>
        <dbReference type="EMBL" id="KAK4881836.1"/>
    </source>
</evidence>
<sequence length="294" mass="34453">MANLFYDYNYVLNSEPENEENNFENDSYAPDIFTDDNVDVTDFEKHIISHKKNLEQRLKELQATMVSLKKQVEEEKFLWKKQLEEAVQESMHNEQKMLENPIKNVTHDSCDILEIKPNVHMTASEYDEKLTKYEDALLKAHAEKKANLKRQIVINNYKRRLMEVENMCNMELLRVKQSVQYLQPLQMMASEWKYKTNESMMTDVEITGVQEKKINNLLSECTISDEKLGMDYTEKQNDEVSSVVSKMNCCCLKIPKVSSSTQVWGEDESIADNSNTNYLTSENYKHLPRTHTSF</sequence>
<name>A0AAN7SAF7_9COLE</name>
<organism evidence="2 3">
    <name type="scientific">Aquatica leii</name>
    <dbReference type="NCBI Taxonomy" id="1421715"/>
    <lineage>
        <taxon>Eukaryota</taxon>
        <taxon>Metazoa</taxon>
        <taxon>Ecdysozoa</taxon>
        <taxon>Arthropoda</taxon>
        <taxon>Hexapoda</taxon>
        <taxon>Insecta</taxon>
        <taxon>Pterygota</taxon>
        <taxon>Neoptera</taxon>
        <taxon>Endopterygota</taxon>
        <taxon>Coleoptera</taxon>
        <taxon>Polyphaga</taxon>
        <taxon>Elateriformia</taxon>
        <taxon>Elateroidea</taxon>
        <taxon>Lampyridae</taxon>
        <taxon>Luciolinae</taxon>
        <taxon>Aquatica</taxon>
    </lineage>
</organism>
<evidence type="ECO:0000313" key="3">
    <source>
        <dbReference type="Proteomes" id="UP001353858"/>
    </source>
</evidence>
<keyword evidence="3" id="KW-1185">Reference proteome</keyword>
<comment type="caution">
    <text evidence="2">The sequence shown here is derived from an EMBL/GenBank/DDBJ whole genome shotgun (WGS) entry which is preliminary data.</text>
</comment>
<proteinExistence type="predicted"/>
<dbReference type="AlphaFoldDB" id="A0AAN7SAF7"/>
<gene>
    <name evidence="2" type="ORF">RN001_005155</name>
</gene>
<dbReference type="Proteomes" id="UP001353858">
    <property type="component" value="Unassembled WGS sequence"/>
</dbReference>
<evidence type="ECO:0000256" key="1">
    <source>
        <dbReference type="SAM" id="Coils"/>
    </source>
</evidence>
<protein>
    <submittedName>
        <fullName evidence="2">Uncharacterized protein</fullName>
    </submittedName>
</protein>
<feature type="coiled-coil region" evidence="1">
    <location>
        <begin position="44"/>
        <end position="100"/>
    </location>
</feature>
<dbReference type="EMBL" id="JARPUR010000002">
    <property type="protein sequence ID" value="KAK4881836.1"/>
    <property type="molecule type" value="Genomic_DNA"/>
</dbReference>
<keyword evidence="1" id="KW-0175">Coiled coil</keyword>
<accession>A0AAN7SAF7</accession>